<dbReference type="NCBIfam" id="NF008589">
    <property type="entry name" value="PRK11556.1"/>
    <property type="match status" value="1"/>
</dbReference>
<name>V5BZZ0_9GAMM</name>
<feature type="domain" description="YknX-like C-terminal permuted SH3-like" evidence="10">
    <location>
        <begin position="318"/>
        <end position="384"/>
    </location>
</feature>
<evidence type="ECO:0000259" key="7">
    <source>
        <dbReference type="Pfam" id="PF25876"/>
    </source>
</evidence>
<feature type="domain" description="Multidrug resistance protein MdtA-like beta-barrel" evidence="9">
    <location>
        <begin position="228"/>
        <end position="312"/>
    </location>
</feature>
<dbReference type="Proteomes" id="UP000017842">
    <property type="component" value="Unassembled WGS sequence"/>
</dbReference>
<dbReference type="SUPFAM" id="SSF111369">
    <property type="entry name" value="HlyD-like secretion proteins"/>
    <property type="match status" value="1"/>
</dbReference>
<feature type="domain" description="Multidrug resistance protein MdtA-like alpha-helical hairpin" evidence="7">
    <location>
        <begin position="121"/>
        <end position="191"/>
    </location>
</feature>
<evidence type="ECO:0000256" key="5">
    <source>
        <dbReference type="ARBA" id="ARBA00023136"/>
    </source>
</evidence>
<dbReference type="EMBL" id="AYLO01000022">
    <property type="protein sequence ID" value="ESS73404.1"/>
    <property type="molecule type" value="Genomic_DNA"/>
</dbReference>
<evidence type="ECO:0000256" key="3">
    <source>
        <dbReference type="ARBA" id="ARBA00022475"/>
    </source>
</evidence>
<dbReference type="AlphaFoldDB" id="V5BZZ0"/>
<evidence type="ECO:0000313" key="11">
    <source>
        <dbReference type="EMBL" id="ESS73404.1"/>
    </source>
</evidence>
<dbReference type="InterPro" id="IPR006143">
    <property type="entry name" value="RND_pump_MFP"/>
</dbReference>
<dbReference type="InterPro" id="IPR058624">
    <property type="entry name" value="MdtA-like_HH"/>
</dbReference>
<dbReference type="Gene3D" id="2.40.30.170">
    <property type="match status" value="1"/>
</dbReference>
<proteinExistence type="inferred from homology"/>
<evidence type="ECO:0000256" key="1">
    <source>
        <dbReference type="ARBA" id="ARBA00004236"/>
    </source>
</evidence>
<dbReference type="PANTHER" id="PTHR30469">
    <property type="entry name" value="MULTIDRUG RESISTANCE PROTEIN MDTA"/>
    <property type="match status" value="1"/>
</dbReference>
<dbReference type="eggNOG" id="COG0845">
    <property type="taxonomic scope" value="Bacteria"/>
</dbReference>
<dbReference type="NCBIfam" id="TIGR01730">
    <property type="entry name" value="RND_mfp"/>
    <property type="match status" value="1"/>
</dbReference>
<dbReference type="Pfam" id="PF25917">
    <property type="entry name" value="BSH_RND"/>
    <property type="match status" value="1"/>
</dbReference>
<dbReference type="InterPro" id="IPR058626">
    <property type="entry name" value="MdtA-like_b-barrel"/>
</dbReference>
<dbReference type="OrthoDB" id="9783047at2"/>
<feature type="domain" description="Multidrug resistance protein MdtA-like barrel-sandwich hybrid" evidence="8">
    <location>
        <begin position="81"/>
        <end position="224"/>
    </location>
</feature>
<dbReference type="GO" id="GO:0015562">
    <property type="term" value="F:efflux transmembrane transporter activity"/>
    <property type="evidence" value="ECO:0007669"/>
    <property type="project" value="TreeGrafter"/>
</dbReference>
<keyword evidence="5" id="KW-0472">Membrane</keyword>
<dbReference type="Pfam" id="PF25989">
    <property type="entry name" value="YknX_C"/>
    <property type="match status" value="1"/>
</dbReference>
<dbReference type="InterPro" id="IPR058637">
    <property type="entry name" value="YknX-like_C"/>
</dbReference>
<evidence type="ECO:0000259" key="10">
    <source>
        <dbReference type="Pfam" id="PF25989"/>
    </source>
</evidence>
<dbReference type="STRING" id="1116472.MGMO_22c00010"/>
<keyword evidence="4" id="KW-0997">Cell inner membrane</keyword>
<dbReference type="RefSeq" id="WP_023493622.1">
    <property type="nucleotide sequence ID" value="NZ_AYLO01000022.1"/>
</dbReference>
<dbReference type="Gene3D" id="1.10.287.470">
    <property type="entry name" value="Helix hairpin bin"/>
    <property type="match status" value="1"/>
</dbReference>
<dbReference type="Gene3D" id="2.40.50.100">
    <property type="match status" value="1"/>
</dbReference>
<comment type="caution">
    <text evidence="11">The sequence shown here is derived from an EMBL/GenBank/DDBJ whole genome shotgun (WGS) entry which is preliminary data.</text>
</comment>
<keyword evidence="12" id="KW-1185">Reference proteome</keyword>
<dbReference type="PANTHER" id="PTHR30469:SF12">
    <property type="entry name" value="MULTIDRUG RESISTANCE PROTEIN MDTA"/>
    <property type="match status" value="1"/>
</dbReference>
<gene>
    <name evidence="11" type="primary">mdtA</name>
    <name evidence="11" type="ORF">MGMO_22c00010</name>
</gene>
<feature type="region of interest" description="Disordered" evidence="6">
    <location>
        <begin position="396"/>
        <end position="417"/>
    </location>
</feature>
<keyword evidence="3" id="KW-1003">Cell membrane</keyword>
<evidence type="ECO:0000259" key="9">
    <source>
        <dbReference type="Pfam" id="PF25944"/>
    </source>
</evidence>
<dbReference type="Gene3D" id="2.40.420.20">
    <property type="match status" value="1"/>
</dbReference>
<dbReference type="InterPro" id="IPR058625">
    <property type="entry name" value="MdtA-like_BSH"/>
</dbReference>
<dbReference type="Pfam" id="PF25944">
    <property type="entry name" value="Beta-barrel_RND"/>
    <property type="match status" value="1"/>
</dbReference>
<dbReference type="Pfam" id="PF25876">
    <property type="entry name" value="HH_MFP_RND"/>
    <property type="match status" value="1"/>
</dbReference>
<reference evidence="11 12" key="1">
    <citation type="journal article" date="2013" name="Genome Announc.">
        <title>Draft Genome Sequence of the Methanotrophic Gammaproteobacterium Methyloglobulus morosus DSM 22980 Strain KoM1.</title>
        <authorList>
            <person name="Poehlein A."/>
            <person name="Deutzmann J.S."/>
            <person name="Daniel R."/>
            <person name="Simeonova D.D."/>
        </authorList>
    </citation>
    <scope>NUCLEOTIDE SEQUENCE [LARGE SCALE GENOMIC DNA]</scope>
    <source>
        <strain evidence="11 12">KoM1</strain>
    </source>
</reference>
<accession>V5BZZ0</accession>
<evidence type="ECO:0000256" key="6">
    <source>
        <dbReference type="SAM" id="MobiDB-lite"/>
    </source>
</evidence>
<dbReference type="GO" id="GO:1990281">
    <property type="term" value="C:efflux pump complex"/>
    <property type="evidence" value="ECO:0007669"/>
    <property type="project" value="TreeGrafter"/>
</dbReference>
<evidence type="ECO:0000256" key="2">
    <source>
        <dbReference type="ARBA" id="ARBA00009477"/>
    </source>
</evidence>
<evidence type="ECO:0000256" key="4">
    <source>
        <dbReference type="ARBA" id="ARBA00022519"/>
    </source>
</evidence>
<comment type="subcellular location">
    <subcellularLocation>
        <location evidence="1">Cell membrane</location>
    </subcellularLocation>
</comment>
<sequence length="417" mass="45400">MKMRDNKEATKKFHWLVGLAIVLLIAAAYLLRNAGGGEPEKMGHNNSLKLTDPAIAVAAIAATRGDFPVYLTGLGTVTPLRTVTVRSRVDGELVHIAFKEGQMVKEGDLLAQIDPRAFQVQLMQAEGQLLRDEALLQNAKVDLVRYKTLLNQDSIAAQQAITQEWLVKQYQGTVEMDRGLVANAKLQVSYSRINSPITGRIGIRLVDQGNIVHAADTGGLAVITQIQPIAVIFTLPEDTVPAVMEQFRLGNTLTIEAYDRSGKNKLANGQLWAVDNQIDTTTGTVKLKGQFANEDLALFSNQFVNIKMHMDTLKDITVIPTAAIQRGVIGTFVYVVNDGQTVNVRPVKLGPTENEKVAVLNGLQPKERVVVDGADKLRDNMKVKLVTADAGISAEPISPLPDIGHHRGNGPKGENRE</sequence>
<protein>
    <submittedName>
        <fullName evidence="11">Multidrug resistance protein MdtA</fullName>
    </submittedName>
</protein>
<organism evidence="11 12">
    <name type="scientific">Methyloglobulus morosus KoM1</name>
    <dbReference type="NCBI Taxonomy" id="1116472"/>
    <lineage>
        <taxon>Bacteria</taxon>
        <taxon>Pseudomonadati</taxon>
        <taxon>Pseudomonadota</taxon>
        <taxon>Gammaproteobacteria</taxon>
        <taxon>Methylococcales</taxon>
        <taxon>Methylococcaceae</taxon>
        <taxon>Methyloglobulus</taxon>
    </lineage>
</organism>
<dbReference type="PATRIC" id="fig|1116472.3.peg.735"/>
<evidence type="ECO:0000259" key="8">
    <source>
        <dbReference type="Pfam" id="PF25917"/>
    </source>
</evidence>
<comment type="similarity">
    <text evidence="2">Belongs to the membrane fusion protein (MFP) (TC 8.A.1) family.</text>
</comment>
<evidence type="ECO:0000313" key="12">
    <source>
        <dbReference type="Proteomes" id="UP000017842"/>
    </source>
</evidence>